<dbReference type="RefSeq" id="WP_412442010.1">
    <property type="nucleotide sequence ID" value="NZ_CACRUT010000015.1"/>
</dbReference>
<proteinExistence type="predicted"/>
<evidence type="ECO:0000256" key="2">
    <source>
        <dbReference type="ARBA" id="ARBA00022475"/>
    </source>
</evidence>
<feature type="transmembrane region" description="Helical" evidence="6">
    <location>
        <begin position="315"/>
        <end position="339"/>
    </location>
</feature>
<dbReference type="GO" id="GO:0042910">
    <property type="term" value="F:xenobiotic transmembrane transporter activity"/>
    <property type="evidence" value="ECO:0007669"/>
    <property type="project" value="InterPro"/>
</dbReference>
<dbReference type="InterPro" id="IPR050833">
    <property type="entry name" value="Poly_Biosynth_Transport"/>
</dbReference>
<dbReference type="AlphaFoldDB" id="A0A6N3DWQ1"/>
<dbReference type="Pfam" id="PF01554">
    <property type="entry name" value="MatE"/>
    <property type="match status" value="1"/>
</dbReference>
<evidence type="ECO:0000256" key="4">
    <source>
        <dbReference type="ARBA" id="ARBA00022989"/>
    </source>
</evidence>
<evidence type="ECO:0008006" key="8">
    <source>
        <dbReference type="Google" id="ProtNLM"/>
    </source>
</evidence>
<feature type="transmembrane region" description="Helical" evidence="6">
    <location>
        <begin position="404"/>
        <end position="421"/>
    </location>
</feature>
<dbReference type="InterPro" id="IPR002528">
    <property type="entry name" value="MATE_fam"/>
</dbReference>
<protein>
    <recommendedName>
        <fullName evidence="8">Polysaccharide biosynthesis protein</fullName>
    </recommendedName>
</protein>
<feature type="transmembrane region" description="Helical" evidence="6">
    <location>
        <begin position="16"/>
        <end position="35"/>
    </location>
</feature>
<dbReference type="GO" id="GO:0005886">
    <property type="term" value="C:plasma membrane"/>
    <property type="evidence" value="ECO:0007669"/>
    <property type="project" value="UniProtKB-SubCell"/>
</dbReference>
<feature type="transmembrane region" description="Helical" evidence="6">
    <location>
        <begin position="128"/>
        <end position="149"/>
    </location>
</feature>
<feature type="transmembrane region" description="Helical" evidence="6">
    <location>
        <begin position="161"/>
        <end position="182"/>
    </location>
</feature>
<feature type="transmembrane region" description="Helical" evidence="6">
    <location>
        <begin position="471"/>
        <end position="492"/>
    </location>
</feature>
<sequence length="512" mass="57235">MSQTQNNNKRIAKNTLLLYLRMIFLLSISLFTSRVVLQTLGVEDYGIYNVVGGVVALFAFLNGAMTGATQRYLNFDLAKNDTKALSETFNTALIIHSLIALTLILLSETVGLWFMYEKMVIPEERMTAAMWVLQCAILVMSVNIISVPYNAAIIAHEKMGAFAYISLLEATLKLLIVYMLYISPVDKLILYAILLLTVSVVIRFVYSSYSHKHFKETHFRFIWNTVKLKEMGAFASWNLIGNLALMGVTQGLNMLLNVFFGPVVNAARGVAVQVQGAIQQFANNFQTAINPQITKSYASNQLEYMHSLICRGAKFSFFMVLFMSLPFLIMTDQALALWLKTPPAYTSTFLRIILLNVMIDCLSNPLNNAVNASGKIRTFQLTNGVLMLSVVPLAYVALRMYANPSLAFFTQLVITGIAHFIKLSFTKERTGLPLSYYARKVYLPVTTVGILSPIIPYSLYNSHGTKDLLSFFITGFLCLVSVALTAYIFGLSKNERAVINTKLIAITNKIKR</sequence>
<feature type="transmembrane region" description="Helical" evidence="6">
    <location>
        <begin position="345"/>
        <end position="366"/>
    </location>
</feature>
<name>A0A6N3DWQ1_9BACT</name>
<dbReference type="GO" id="GO:0015297">
    <property type="term" value="F:antiporter activity"/>
    <property type="evidence" value="ECO:0007669"/>
    <property type="project" value="InterPro"/>
</dbReference>
<dbReference type="EMBL" id="CACRUT010000015">
    <property type="protein sequence ID" value="VYU32144.1"/>
    <property type="molecule type" value="Genomic_DNA"/>
</dbReference>
<dbReference type="PANTHER" id="PTHR30250">
    <property type="entry name" value="PST FAMILY PREDICTED COLANIC ACID TRANSPORTER"/>
    <property type="match status" value="1"/>
</dbReference>
<reference evidence="7" key="1">
    <citation type="submission" date="2019-11" db="EMBL/GenBank/DDBJ databases">
        <authorList>
            <person name="Feng L."/>
        </authorList>
    </citation>
    <scope>NUCLEOTIDE SEQUENCE</scope>
    <source>
        <strain evidence="7">PclaraLFYP37</strain>
    </source>
</reference>
<evidence type="ECO:0000256" key="1">
    <source>
        <dbReference type="ARBA" id="ARBA00004651"/>
    </source>
</evidence>
<accession>A0A6N3DWQ1</accession>
<keyword evidence="4 6" id="KW-1133">Transmembrane helix</keyword>
<evidence type="ECO:0000256" key="5">
    <source>
        <dbReference type="ARBA" id="ARBA00023136"/>
    </source>
</evidence>
<feature type="transmembrane region" description="Helical" evidence="6">
    <location>
        <begin position="188"/>
        <end position="206"/>
    </location>
</feature>
<organism evidence="7">
    <name type="scientific">Paraprevotella clara</name>
    <dbReference type="NCBI Taxonomy" id="454154"/>
    <lineage>
        <taxon>Bacteria</taxon>
        <taxon>Pseudomonadati</taxon>
        <taxon>Bacteroidota</taxon>
        <taxon>Bacteroidia</taxon>
        <taxon>Bacteroidales</taxon>
        <taxon>Prevotellaceae</taxon>
        <taxon>Paraprevotella</taxon>
    </lineage>
</organism>
<feature type="transmembrane region" description="Helical" evidence="6">
    <location>
        <begin position="441"/>
        <end position="459"/>
    </location>
</feature>
<keyword evidence="3 6" id="KW-0812">Transmembrane</keyword>
<comment type="subcellular location">
    <subcellularLocation>
        <location evidence="1">Cell membrane</location>
        <topology evidence="1">Multi-pass membrane protein</topology>
    </subcellularLocation>
</comment>
<evidence type="ECO:0000313" key="7">
    <source>
        <dbReference type="EMBL" id="VYU32144.1"/>
    </source>
</evidence>
<evidence type="ECO:0000256" key="3">
    <source>
        <dbReference type="ARBA" id="ARBA00022692"/>
    </source>
</evidence>
<keyword evidence="2" id="KW-1003">Cell membrane</keyword>
<evidence type="ECO:0000256" key="6">
    <source>
        <dbReference type="SAM" id="Phobius"/>
    </source>
</evidence>
<feature type="transmembrane region" description="Helical" evidence="6">
    <location>
        <begin position="47"/>
        <end position="68"/>
    </location>
</feature>
<keyword evidence="5 6" id="KW-0472">Membrane</keyword>
<gene>
    <name evidence="7" type="ORF">PCLFYP37_02508</name>
</gene>
<feature type="transmembrane region" description="Helical" evidence="6">
    <location>
        <begin position="378"/>
        <end position="398"/>
    </location>
</feature>
<feature type="transmembrane region" description="Helical" evidence="6">
    <location>
        <begin position="89"/>
        <end position="116"/>
    </location>
</feature>
<dbReference type="PANTHER" id="PTHR30250:SF26">
    <property type="entry name" value="PSMA PROTEIN"/>
    <property type="match status" value="1"/>
</dbReference>